<feature type="region of interest" description="Disordered" evidence="4">
    <location>
        <begin position="714"/>
        <end position="734"/>
    </location>
</feature>
<dbReference type="GO" id="GO:0003743">
    <property type="term" value="F:translation initiation factor activity"/>
    <property type="evidence" value="ECO:0007669"/>
    <property type="project" value="UniProtKB-KW"/>
</dbReference>
<evidence type="ECO:0000313" key="6">
    <source>
        <dbReference type="EMBL" id="KAK2949292.1"/>
    </source>
</evidence>
<evidence type="ECO:0000256" key="1">
    <source>
        <dbReference type="ARBA" id="ARBA00005775"/>
    </source>
</evidence>
<comment type="caution">
    <text evidence="6">The sequence shown here is derived from an EMBL/GenBank/DDBJ whole genome shotgun (WGS) entry which is preliminary data.</text>
</comment>
<feature type="compositionally biased region" description="Pro residues" evidence="4">
    <location>
        <begin position="98"/>
        <end position="108"/>
    </location>
</feature>
<feature type="region of interest" description="Disordered" evidence="4">
    <location>
        <begin position="618"/>
        <end position="696"/>
    </location>
</feature>
<comment type="similarity">
    <text evidence="1">Belongs to the eukaryotic initiation factor 4G family.</text>
</comment>
<feature type="compositionally biased region" description="Basic and acidic residues" evidence="4">
    <location>
        <begin position="57"/>
        <end position="68"/>
    </location>
</feature>
<dbReference type="Gene3D" id="1.25.40.180">
    <property type="match status" value="1"/>
</dbReference>
<feature type="domain" description="MIF4G" evidence="5">
    <location>
        <begin position="371"/>
        <end position="611"/>
    </location>
</feature>
<evidence type="ECO:0000256" key="2">
    <source>
        <dbReference type="ARBA" id="ARBA00022540"/>
    </source>
</evidence>
<protein>
    <submittedName>
        <fullName evidence="6">Translation initiation factor 4G</fullName>
    </submittedName>
</protein>
<feature type="region of interest" description="Disordered" evidence="4">
    <location>
        <begin position="203"/>
        <end position="242"/>
    </location>
</feature>
<feature type="compositionally biased region" description="Low complexity" evidence="4">
    <location>
        <begin position="82"/>
        <end position="97"/>
    </location>
</feature>
<dbReference type="SUPFAM" id="SSF48371">
    <property type="entry name" value="ARM repeat"/>
    <property type="match status" value="1"/>
</dbReference>
<sequence length="1230" mass="138275">MSTIPFNTTAKTFQPRKATQPPPPSSETKDVSSIKEFVPQNRQTAPVPADTQNDTKIVFKPDAKEFKPKSKSVAPPDPTPALPAADIKAIKPFIPKSKPIPPPEPTPEFPSTVPTPNAIFAPPAATQYRIAPQNPPLFSSPALVTPNQHDDIDLKTIMVEKAKVFVPSAPKNPASATTAVPLQKPKAMQATDELNTNLIEGIPSVSGVSLGPHQTRYQPRHSDQADDSVPDSDSTPFAGLTPTPFESPADIDGAEQEFSLAKVADSFDVLQRKLPLRLKKLGKFPDWFDSPLQENSSTYSYMTLLSFASKNTQRPLEDFHLETLPPPKVTHIKHPGQNNTFSYGSPGPDALGSKSDAQRAFKKKRDKTNYLDAARSLLNKITIYNFQDVIDELFGVLVSREVLSQVVDIVYEKAIQEAKFRVLYANVCLSIKEHEKELGTMWEDETPQDSPVQSPTQNTEPSRAQESVFRHVLVRKCQNEFFNKPHQPLTDAQRATMTTKEINDWEEIHRLDILGNVEFIGILVNLTILAPNVAVQCIKTLLLDSTPEAPIDSNLETLAHFLMKIGFKMQNEAFDRFASLLTFLQPFIDGGKLTSKTKYALIDVMETAEKRGFKRYENANIQTRPPPPPQTQQQNRPQHERRGKDRGPKDKRKGGRDTQDSRDDRNTQFSYNPSQSSAPPEKKMSWKDKLAAKPKAVEEDVMDDTVAYLYSTTDGDTDTFDESVPLPSPSPVPELEDSIDGHLKFVGDLTNQIMSDTARITPKMIGQLNLKGKVGDRMMVCITRRVLSELLSYVLAQWEIRPGEKPEEVPLIMRMKSFLAEYIANRTTAFSECVDCLASFYYEGRIYNSRRKKAGEVTEVMKEGLMNDSFSLAMKKMQENGSAKLSTPLVFTLHEFPPPFAVHLLNNTITNRLFQRLLSLAMQITLTEGLEQQKIRPVDFIPLARVFNLPGDRVMFALENVLNEDKSRAVEVIEQIRVSSFEWVKKQTLMAVGDIELNADEQQEMTGSALLSQMIHTNHTRLNDMHGIISASEHGDDLQMFLDELLKQKAMYVLFTASNPTEEQIIEETTESLALNIQNSFQLDQLEEAFTHHVVAGAVRLFVLMSKQLANDKNSFADRFQNAYRCIEPLFALLLQNRNDPRVAPFCVAQLGIDAVALTNWDRTIQTSWETESHDSYLHFVLDQLTEAFEFTPEETKSILSLTACGSMLRRKMQELRKELRGSAYDDDMD</sequence>
<evidence type="ECO:0000313" key="7">
    <source>
        <dbReference type="Proteomes" id="UP001281761"/>
    </source>
</evidence>
<feature type="compositionally biased region" description="Basic and acidic residues" evidence="4">
    <location>
        <begin position="655"/>
        <end position="666"/>
    </location>
</feature>
<feature type="region of interest" description="Disordered" evidence="4">
    <location>
        <begin position="442"/>
        <end position="463"/>
    </location>
</feature>
<feature type="compositionally biased region" description="Polar residues" evidence="4">
    <location>
        <begin position="667"/>
        <end position="678"/>
    </location>
</feature>
<feature type="compositionally biased region" description="Polar residues" evidence="4">
    <location>
        <begin position="448"/>
        <end position="463"/>
    </location>
</feature>
<keyword evidence="3" id="KW-0648">Protein biosynthesis</keyword>
<dbReference type="Pfam" id="PF02854">
    <property type="entry name" value="MIF4G"/>
    <property type="match status" value="1"/>
</dbReference>
<evidence type="ECO:0000256" key="4">
    <source>
        <dbReference type="SAM" id="MobiDB-lite"/>
    </source>
</evidence>
<feature type="compositionally biased region" description="Basic and acidic residues" evidence="4">
    <location>
        <begin position="637"/>
        <end position="648"/>
    </location>
</feature>
<dbReference type="PANTHER" id="PTHR23253">
    <property type="entry name" value="EUKARYOTIC TRANSLATION INITIATION FACTOR 4 GAMMA"/>
    <property type="match status" value="1"/>
</dbReference>
<proteinExistence type="inferred from homology"/>
<organism evidence="6 7">
    <name type="scientific">Blattamonas nauphoetae</name>
    <dbReference type="NCBI Taxonomy" id="2049346"/>
    <lineage>
        <taxon>Eukaryota</taxon>
        <taxon>Metamonada</taxon>
        <taxon>Preaxostyla</taxon>
        <taxon>Oxymonadida</taxon>
        <taxon>Blattamonas</taxon>
    </lineage>
</organism>
<feature type="compositionally biased region" description="Polar residues" evidence="4">
    <location>
        <begin position="1"/>
        <end position="12"/>
    </location>
</feature>
<accession>A0ABQ9XDC3</accession>
<dbReference type="PANTHER" id="PTHR23253:SF9">
    <property type="entry name" value="EUKARYOTIC TRANSLATION INITIATION FACTOR 4 GAMMA 2"/>
    <property type="match status" value="1"/>
</dbReference>
<reference evidence="6 7" key="1">
    <citation type="journal article" date="2022" name="bioRxiv">
        <title>Genomics of Preaxostyla Flagellates Illuminates Evolutionary Transitions and the Path Towards Mitochondrial Loss.</title>
        <authorList>
            <person name="Novak L.V.F."/>
            <person name="Treitli S.C."/>
            <person name="Pyrih J."/>
            <person name="Halakuc P."/>
            <person name="Pipaliya S.V."/>
            <person name="Vacek V."/>
            <person name="Brzon O."/>
            <person name="Soukal P."/>
            <person name="Eme L."/>
            <person name="Dacks J.B."/>
            <person name="Karnkowska A."/>
            <person name="Elias M."/>
            <person name="Hampl V."/>
        </authorList>
    </citation>
    <scope>NUCLEOTIDE SEQUENCE [LARGE SCALE GENOMIC DNA]</scope>
    <source>
        <strain evidence="6">NAU3</strain>
        <tissue evidence="6">Gut</tissue>
    </source>
</reference>
<dbReference type="InterPro" id="IPR003890">
    <property type="entry name" value="MIF4G-like_typ-3"/>
</dbReference>
<dbReference type="Proteomes" id="UP001281761">
    <property type="component" value="Unassembled WGS sequence"/>
</dbReference>
<gene>
    <name evidence="6" type="ORF">BLNAU_15773</name>
</gene>
<dbReference type="EMBL" id="JARBJD010000159">
    <property type="protein sequence ID" value="KAK2949292.1"/>
    <property type="molecule type" value="Genomic_DNA"/>
</dbReference>
<dbReference type="InterPro" id="IPR016024">
    <property type="entry name" value="ARM-type_fold"/>
</dbReference>
<feature type="compositionally biased region" description="Polar residues" evidence="4">
    <location>
        <begin position="40"/>
        <end position="55"/>
    </location>
</feature>
<evidence type="ECO:0000256" key="3">
    <source>
        <dbReference type="ARBA" id="ARBA00022917"/>
    </source>
</evidence>
<feature type="region of interest" description="Disordered" evidence="4">
    <location>
        <begin position="1"/>
        <end position="118"/>
    </location>
</feature>
<evidence type="ECO:0000259" key="5">
    <source>
        <dbReference type="SMART" id="SM00543"/>
    </source>
</evidence>
<keyword evidence="2 6" id="KW-0396">Initiation factor</keyword>
<feature type="compositionally biased region" description="Basic and acidic residues" evidence="4">
    <location>
        <begin position="680"/>
        <end position="696"/>
    </location>
</feature>
<keyword evidence="7" id="KW-1185">Reference proteome</keyword>
<name>A0ABQ9XDC3_9EUKA</name>
<dbReference type="SMART" id="SM00543">
    <property type="entry name" value="MIF4G"/>
    <property type="match status" value="1"/>
</dbReference>